<organism evidence="1 2">
    <name type="scientific">Cajanus cajan</name>
    <name type="common">Pigeon pea</name>
    <name type="synonym">Cajanus indicus</name>
    <dbReference type="NCBI Taxonomy" id="3821"/>
    <lineage>
        <taxon>Eukaryota</taxon>
        <taxon>Viridiplantae</taxon>
        <taxon>Streptophyta</taxon>
        <taxon>Embryophyta</taxon>
        <taxon>Tracheophyta</taxon>
        <taxon>Spermatophyta</taxon>
        <taxon>Magnoliopsida</taxon>
        <taxon>eudicotyledons</taxon>
        <taxon>Gunneridae</taxon>
        <taxon>Pentapetalae</taxon>
        <taxon>rosids</taxon>
        <taxon>fabids</taxon>
        <taxon>Fabales</taxon>
        <taxon>Fabaceae</taxon>
        <taxon>Papilionoideae</taxon>
        <taxon>50 kb inversion clade</taxon>
        <taxon>NPAAA clade</taxon>
        <taxon>indigoferoid/millettioid clade</taxon>
        <taxon>Phaseoleae</taxon>
        <taxon>Cajanus</taxon>
    </lineage>
</organism>
<evidence type="ECO:0000313" key="2">
    <source>
        <dbReference type="Proteomes" id="UP000075243"/>
    </source>
</evidence>
<evidence type="ECO:0000313" key="1">
    <source>
        <dbReference type="EMBL" id="KYP43529.1"/>
    </source>
</evidence>
<dbReference type="CDD" id="cd09272">
    <property type="entry name" value="RNase_HI_RT_Ty1"/>
    <property type="match status" value="1"/>
</dbReference>
<sequence length="434" mass="50299">MAIENTFMQPSIPKFDSHYDHWEMLMENFLHSKEYWGLVKTGILVASVRTTPTEAQQCQIDENKVKDLKVKNYLFQALDRSIIETILKKDTTKDIWNFMKSWLRLEMNNSKVVLIQHNSCKVITKFIMMIAKSILKSFWPEAVNWVVHVVNRSPTLVMQNKTPEEAWGGKKPFVRYFKVFGCVAHVHVGHSSRTKLYKRSVTWVLLGVKDEEGFAQQDEVAQQEEAREQQIPKRHHTLPSWMQDYRVKVMYLKGTCEFGLFYQRNGGKYLIGYMDCDYVNNVEDRKNTSGYVFMMSGVAISWSPKKQLVVDLSTIEAKFLLATTSSCQAVWLRPILEAVGGNQTSPIVIYCDDSSTTKLSKNPVMHGKSKHIDVHFHFLRDLTRNETVELQHCSSQEQVVDVMTKPLKLEDFFSNEKEVRNCHKCKLNMCDDSV</sequence>
<reference evidence="1" key="1">
    <citation type="journal article" date="2012" name="Nat. Biotechnol.">
        <title>Draft genome sequence of pigeonpea (Cajanus cajan), an orphan legume crop of resource-poor farmers.</title>
        <authorList>
            <person name="Varshney R.K."/>
            <person name="Chen W."/>
            <person name="Li Y."/>
            <person name="Bharti A.K."/>
            <person name="Saxena R.K."/>
            <person name="Schlueter J.A."/>
            <person name="Donoghue M.T."/>
            <person name="Azam S."/>
            <person name="Fan G."/>
            <person name="Whaley A.M."/>
            <person name="Farmer A.D."/>
            <person name="Sheridan J."/>
            <person name="Iwata A."/>
            <person name="Tuteja R."/>
            <person name="Penmetsa R.V."/>
            <person name="Wu W."/>
            <person name="Upadhyaya H.D."/>
            <person name="Yang S.P."/>
            <person name="Shah T."/>
            <person name="Saxena K.B."/>
            <person name="Michael T."/>
            <person name="McCombie W.R."/>
            <person name="Yang B."/>
            <person name="Zhang G."/>
            <person name="Yang H."/>
            <person name="Wang J."/>
            <person name="Spillane C."/>
            <person name="Cook D.R."/>
            <person name="May G.D."/>
            <person name="Xu X."/>
            <person name="Jackson S.A."/>
        </authorList>
    </citation>
    <scope>NUCLEOTIDE SEQUENCE [LARGE SCALE GENOMIC DNA]</scope>
</reference>
<dbReference type="PANTHER" id="PTHR11439:SF517">
    <property type="entry name" value="CYSTEINE-RICH RLK (RECEPTOR-LIKE PROTEIN KINASE) 8"/>
    <property type="match status" value="1"/>
</dbReference>
<dbReference type="PANTHER" id="PTHR11439">
    <property type="entry name" value="GAG-POL-RELATED RETROTRANSPOSON"/>
    <property type="match status" value="1"/>
</dbReference>
<dbReference type="AlphaFoldDB" id="A0A151RLV1"/>
<dbReference type="EMBL" id="KQ483664">
    <property type="protein sequence ID" value="KYP43529.1"/>
    <property type="molecule type" value="Genomic_DNA"/>
</dbReference>
<dbReference type="Proteomes" id="UP000075243">
    <property type="component" value="Unassembled WGS sequence"/>
</dbReference>
<accession>A0A151RLV1</accession>
<protein>
    <submittedName>
        <fullName evidence="1">Retrovirus-related Pol polyprotein from transposon TNT 1-94</fullName>
    </submittedName>
</protein>
<gene>
    <name evidence="1" type="ORF">KK1_035043</name>
</gene>
<keyword evidence="2" id="KW-1185">Reference proteome</keyword>
<proteinExistence type="predicted"/>
<name>A0A151RLV1_CAJCA</name>
<dbReference type="Gramene" id="C.cajan_34845.t">
    <property type="protein sequence ID" value="C.cajan_34845.t"/>
    <property type="gene ID" value="C.cajan_34845"/>
</dbReference>